<evidence type="ECO:0000313" key="5">
    <source>
        <dbReference type="EMBL" id="CAA2961412.1"/>
    </source>
</evidence>
<sequence length="767" mass="86563">MAILQSLNAVFPQASILPDKLSIIKTANYAQIPSWISLSRKSNDFQLKNPEIQQGNLENVHLISLSKQGKLKEADEFLQEMDRSNIPVTPQSYKQLLETCASLRSLRYGKSVHDRIKRLEKYPPAFLENHVLQMYCECGNLSDARKLFDEIRERTLDSWVITISAYADEGLLENALDLYLEMRDLDVKANPSIYISLLKSLSDFSYLELGKQMHCQVIKAGFTENVSMDTTICNMYVKCGRLEAAERVFNLMREKNAVGWTTMMVGYNQADRAEDALRFFCRMVAEGIELDAFVFSITLKVCAALEDWKMGDQVHGLILKLGFDSEVSVGTPLVDFYVKCRNLESAGRAFERMTEPNDVSWSALLCGYSQIGEFEKCVKVFRSLRSEGVALNEFIYTSIFQVCSAFADLSLGTQSHGDAIKRGLISYLYGESAMITMYAKCGRLDLAYQVFELMDEPDTVAWTAMIAGYAYHGSASEALNLLNRMQASGVRPNAVTFVAVLTACSHTGLVKEAEQYLESMNSKHGVEPTIDHYDCMIDAYARAGLLNKALDLINTMPFEPDAMSWKSLLGGCTIHQNFEVGKIAAEKLLQLDPKDNAAYILMFNMHTLSGRWDEAASVRRMMAERNLRKETGCSWITVKGSVHRFIVGDRHHPQTEEIYSKLQELDFSDSVQEHELLTEEDDEEASKISSERKDQLFIHSERLAIAFGLISTPSNTPVVVLKNLRACKDCHDFGKHVSMVTGREIVVRDSNRFHHFKSGKCSCSDYW</sequence>
<evidence type="ECO:0000256" key="2">
    <source>
        <dbReference type="ARBA" id="ARBA00022737"/>
    </source>
</evidence>
<evidence type="ECO:0000256" key="1">
    <source>
        <dbReference type="ARBA" id="ARBA00006643"/>
    </source>
</evidence>
<dbReference type="FunFam" id="1.25.40.10:FF:000343">
    <property type="entry name" value="Pentatricopeptide repeat-containing protein At3g58590"/>
    <property type="match status" value="1"/>
</dbReference>
<dbReference type="EMBL" id="CACTIH010000541">
    <property type="protein sequence ID" value="CAA2961412.1"/>
    <property type="molecule type" value="Genomic_DNA"/>
</dbReference>
<dbReference type="Pfam" id="PF20431">
    <property type="entry name" value="E_motif"/>
    <property type="match status" value="1"/>
</dbReference>
<dbReference type="Pfam" id="PF14432">
    <property type="entry name" value="DYW_deaminase"/>
    <property type="match status" value="1"/>
</dbReference>
<proteinExistence type="inferred from homology"/>
<dbReference type="FunFam" id="1.25.40.10:FF:000031">
    <property type="entry name" value="Pentatricopeptide repeat-containing protein mitochondrial"/>
    <property type="match status" value="1"/>
</dbReference>
<dbReference type="Gramene" id="OE9A015752T1">
    <property type="protein sequence ID" value="OE9A015752C1"/>
    <property type="gene ID" value="OE9A015752"/>
</dbReference>
<dbReference type="PANTHER" id="PTHR47926:SF378">
    <property type="entry name" value="PENTATRICOPEPTIDE REPEAT (PPR) SUPERFAMILY PROTEIN"/>
    <property type="match status" value="1"/>
</dbReference>
<feature type="repeat" description="PPR" evidence="3">
    <location>
        <begin position="256"/>
        <end position="290"/>
    </location>
</feature>
<reference evidence="5 6" key="1">
    <citation type="submission" date="2019-12" db="EMBL/GenBank/DDBJ databases">
        <authorList>
            <person name="Alioto T."/>
            <person name="Alioto T."/>
            <person name="Gomez Garrido J."/>
        </authorList>
    </citation>
    <scope>NUCLEOTIDE SEQUENCE [LARGE SCALE GENOMIC DNA]</scope>
</reference>
<dbReference type="Pfam" id="PF12854">
    <property type="entry name" value="PPR_1"/>
    <property type="match status" value="1"/>
</dbReference>
<dbReference type="InterPro" id="IPR046960">
    <property type="entry name" value="PPR_At4g14850-like_plant"/>
</dbReference>
<feature type="repeat" description="PPR" evidence="3">
    <location>
        <begin position="458"/>
        <end position="492"/>
    </location>
</feature>
<feature type="repeat" description="PPR" evidence="3">
    <location>
        <begin position="155"/>
        <end position="189"/>
    </location>
</feature>
<dbReference type="InterPro" id="IPR046848">
    <property type="entry name" value="E_motif"/>
</dbReference>
<dbReference type="FunFam" id="1.25.40.10:FF:000366">
    <property type="entry name" value="Pentatricopeptide (PPR) repeat-containing protein"/>
    <property type="match status" value="1"/>
</dbReference>
<feature type="repeat" description="PPR" evidence="3">
    <location>
        <begin position="357"/>
        <end position="391"/>
    </location>
</feature>
<accession>A0A8S0Q9E2</accession>
<comment type="similarity">
    <text evidence="1">Belongs to the PPR family. PCMP-H subfamily.</text>
</comment>
<dbReference type="PANTHER" id="PTHR47926">
    <property type="entry name" value="PENTATRICOPEPTIDE REPEAT-CONTAINING PROTEIN"/>
    <property type="match status" value="1"/>
</dbReference>
<comment type="caution">
    <text evidence="5">The sequence shown here is derived from an EMBL/GenBank/DDBJ whole genome shotgun (WGS) entry which is preliminary data.</text>
</comment>
<keyword evidence="6" id="KW-1185">Reference proteome</keyword>
<dbReference type="GO" id="GO:0003723">
    <property type="term" value="F:RNA binding"/>
    <property type="evidence" value="ECO:0007669"/>
    <property type="project" value="InterPro"/>
</dbReference>
<dbReference type="Gene3D" id="1.25.40.10">
    <property type="entry name" value="Tetratricopeptide repeat domain"/>
    <property type="match status" value="5"/>
</dbReference>
<dbReference type="NCBIfam" id="TIGR00756">
    <property type="entry name" value="PPR"/>
    <property type="match status" value="6"/>
</dbReference>
<dbReference type="Pfam" id="PF01535">
    <property type="entry name" value="PPR"/>
    <property type="match status" value="5"/>
</dbReference>
<dbReference type="InterPro" id="IPR032867">
    <property type="entry name" value="DYW_dom"/>
</dbReference>
<dbReference type="Pfam" id="PF13041">
    <property type="entry name" value="PPR_2"/>
    <property type="match status" value="2"/>
</dbReference>
<dbReference type="GO" id="GO:0008270">
    <property type="term" value="F:zinc ion binding"/>
    <property type="evidence" value="ECO:0007669"/>
    <property type="project" value="InterPro"/>
</dbReference>
<feature type="domain" description="DYW" evidence="4">
    <location>
        <begin position="690"/>
        <end position="767"/>
    </location>
</feature>
<evidence type="ECO:0000259" key="4">
    <source>
        <dbReference type="Pfam" id="PF14432"/>
    </source>
</evidence>
<dbReference type="PROSITE" id="PS51375">
    <property type="entry name" value="PPR"/>
    <property type="match status" value="4"/>
</dbReference>
<dbReference type="InterPro" id="IPR002885">
    <property type="entry name" value="PPR_rpt"/>
</dbReference>
<dbReference type="GO" id="GO:0009451">
    <property type="term" value="P:RNA modification"/>
    <property type="evidence" value="ECO:0007669"/>
    <property type="project" value="InterPro"/>
</dbReference>
<dbReference type="AlphaFoldDB" id="A0A8S0Q9E2"/>
<dbReference type="OrthoDB" id="742311at2759"/>
<keyword evidence="2" id="KW-0677">Repeat</keyword>
<evidence type="ECO:0000256" key="3">
    <source>
        <dbReference type="PROSITE-ProRule" id="PRU00708"/>
    </source>
</evidence>
<name>A0A8S0Q9E2_OLEEU</name>
<organism evidence="5 6">
    <name type="scientific">Olea europaea subsp. europaea</name>
    <dbReference type="NCBI Taxonomy" id="158383"/>
    <lineage>
        <taxon>Eukaryota</taxon>
        <taxon>Viridiplantae</taxon>
        <taxon>Streptophyta</taxon>
        <taxon>Embryophyta</taxon>
        <taxon>Tracheophyta</taxon>
        <taxon>Spermatophyta</taxon>
        <taxon>Magnoliopsida</taxon>
        <taxon>eudicotyledons</taxon>
        <taxon>Gunneridae</taxon>
        <taxon>Pentapetalae</taxon>
        <taxon>asterids</taxon>
        <taxon>lamiids</taxon>
        <taxon>Lamiales</taxon>
        <taxon>Oleaceae</taxon>
        <taxon>Oleeae</taxon>
        <taxon>Olea</taxon>
    </lineage>
</organism>
<gene>
    <name evidence="5" type="ORF">OLEA9_A015752</name>
</gene>
<evidence type="ECO:0000313" key="6">
    <source>
        <dbReference type="Proteomes" id="UP000594638"/>
    </source>
</evidence>
<dbReference type="InterPro" id="IPR011990">
    <property type="entry name" value="TPR-like_helical_dom_sf"/>
</dbReference>
<dbReference type="FunFam" id="1.25.40.10:FF:000309">
    <property type="entry name" value="Pentatricopeptide repeat-containing protein, chloroplastic"/>
    <property type="match status" value="1"/>
</dbReference>
<protein>
    <submittedName>
        <fullName evidence="5">Pentatricopeptide repeat-containing At5g13270, chloroplastic</fullName>
    </submittedName>
</protein>
<dbReference type="Proteomes" id="UP000594638">
    <property type="component" value="Unassembled WGS sequence"/>
</dbReference>